<comment type="caution">
    <text evidence="2">The sequence shown here is derived from an EMBL/GenBank/DDBJ whole genome shotgun (WGS) entry which is preliminary data.</text>
</comment>
<sequence>MLIAIGSLENEMNCMLSNAMQVLSLKLHVNREQIQKCLLWAPLYTCLICFGFVYILILISSNFDFKSSLEILFIITAYSAVILITYYVLTCIFIYMAQLWLMKRRKLNFWWIMLSAIMLSCIFILMVLLLGPSMLGMIPATPIVATPIALCYWLLLLRQHQKNTKKSG</sequence>
<keyword evidence="1" id="KW-1133">Transmembrane helix</keyword>
<feature type="transmembrane region" description="Helical" evidence="1">
    <location>
        <begin position="137"/>
        <end position="157"/>
    </location>
</feature>
<evidence type="ECO:0000313" key="3">
    <source>
        <dbReference type="Proteomes" id="UP000280271"/>
    </source>
</evidence>
<gene>
    <name evidence="2" type="ORF">D9K81_01210</name>
</gene>
<evidence type="ECO:0000313" key="2">
    <source>
        <dbReference type="EMBL" id="RLL24628.1"/>
    </source>
</evidence>
<evidence type="ECO:0000256" key="1">
    <source>
        <dbReference type="SAM" id="Phobius"/>
    </source>
</evidence>
<proteinExistence type="predicted"/>
<accession>A0ABX9U088</accession>
<dbReference type="EMBL" id="RCHC01000001">
    <property type="protein sequence ID" value="RLL24628.1"/>
    <property type="molecule type" value="Genomic_DNA"/>
</dbReference>
<keyword evidence="1" id="KW-0472">Membrane</keyword>
<keyword evidence="1" id="KW-0812">Transmembrane</keyword>
<name>A0ABX9U088_9GAMM</name>
<keyword evidence="3" id="KW-1185">Reference proteome</keyword>
<feature type="transmembrane region" description="Helical" evidence="1">
    <location>
        <begin position="37"/>
        <end position="59"/>
    </location>
</feature>
<feature type="transmembrane region" description="Helical" evidence="1">
    <location>
        <begin position="71"/>
        <end position="97"/>
    </location>
</feature>
<protein>
    <recommendedName>
        <fullName evidence="4">DUF1189 domain-containing protein</fullName>
    </recommendedName>
</protein>
<feature type="transmembrane region" description="Helical" evidence="1">
    <location>
        <begin position="109"/>
        <end position="131"/>
    </location>
</feature>
<dbReference type="Proteomes" id="UP000280271">
    <property type="component" value="Unassembled WGS sequence"/>
</dbReference>
<reference evidence="2 3" key="1">
    <citation type="submission" date="2018-09" db="EMBL/GenBank/DDBJ databases">
        <title>The draft genome of Acinetobacter sp. strains.</title>
        <authorList>
            <person name="Qin J."/>
            <person name="Feng Y."/>
            <person name="Zong Z."/>
        </authorList>
    </citation>
    <scope>NUCLEOTIDE SEQUENCE [LARGE SCALE GENOMIC DNA]</scope>
    <source>
        <strain evidence="2 3">WCHAc060005</strain>
    </source>
</reference>
<evidence type="ECO:0008006" key="4">
    <source>
        <dbReference type="Google" id="ProtNLM"/>
    </source>
</evidence>
<organism evidence="2 3">
    <name type="scientific">Acinetobacter chengduensis</name>
    <dbReference type="NCBI Taxonomy" id="2420890"/>
    <lineage>
        <taxon>Bacteria</taxon>
        <taxon>Pseudomonadati</taxon>
        <taxon>Pseudomonadota</taxon>
        <taxon>Gammaproteobacteria</taxon>
        <taxon>Moraxellales</taxon>
        <taxon>Moraxellaceae</taxon>
        <taxon>Acinetobacter</taxon>
    </lineage>
</organism>